<evidence type="ECO:0008006" key="3">
    <source>
        <dbReference type="Google" id="ProtNLM"/>
    </source>
</evidence>
<dbReference type="AlphaFoldDB" id="A0A1N6D1H4"/>
<evidence type="ECO:0000313" key="2">
    <source>
        <dbReference type="Proteomes" id="UP000185192"/>
    </source>
</evidence>
<dbReference type="Proteomes" id="UP000185192">
    <property type="component" value="Unassembled WGS sequence"/>
</dbReference>
<evidence type="ECO:0000313" key="1">
    <source>
        <dbReference type="EMBL" id="SIN64584.1"/>
    </source>
</evidence>
<reference evidence="2" key="1">
    <citation type="submission" date="2016-11" db="EMBL/GenBank/DDBJ databases">
        <authorList>
            <person name="Varghese N."/>
            <person name="Submissions S."/>
        </authorList>
    </citation>
    <scope>NUCLEOTIDE SEQUENCE [LARGE SCALE GENOMIC DNA]</scope>
    <source>
        <strain evidence="2">DSM 22363</strain>
    </source>
</reference>
<keyword evidence="2" id="KW-1185">Reference proteome</keyword>
<organism evidence="1 2">
    <name type="scientific">Parasphingorhabdus marina DSM 22363</name>
    <dbReference type="NCBI Taxonomy" id="1123272"/>
    <lineage>
        <taxon>Bacteria</taxon>
        <taxon>Pseudomonadati</taxon>
        <taxon>Pseudomonadota</taxon>
        <taxon>Alphaproteobacteria</taxon>
        <taxon>Sphingomonadales</taxon>
        <taxon>Sphingomonadaceae</taxon>
        <taxon>Parasphingorhabdus</taxon>
    </lineage>
</organism>
<name>A0A1N6D1H4_9SPHN</name>
<dbReference type="InterPro" id="IPR032710">
    <property type="entry name" value="NTF2-like_dom_sf"/>
</dbReference>
<dbReference type="EMBL" id="FSQW01000001">
    <property type="protein sequence ID" value="SIN64584.1"/>
    <property type="molecule type" value="Genomic_DNA"/>
</dbReference>
<dbReference type="STRING" id="1123272.SAMN02745824_1411"/>
<accession>A0A1N6D1H4</accession>
<sequence length="277" mass="30848">MKTETDKSVIRNSFREQAALTQLHRWIAFCLAEDAPSERIADLLGEQSKLIIGEDTVAEGPAEMIQLARSTGISAIISPDVAVVGDLGGDFGMRAVGRSTTGTRAFQQITFTFDWTDCLEPLLHTISYSEPGGEKPVIEPIEPMASRLLSVSHRWHVLVEDPERTPEPFQEIISEDFVMEYGHGAVRSYDELVDWVTGSASSVGASRHDLVGLKCERLGPGVHRAEFVLDWNGLTHDGKNMTAQTRHTWRIRDVPAARFPVIEHIDVEFLQPFKVIE</sequence>
<gene>
    <name evidence="1" type="ORF">SAMN02745824_1411</name>
</gene>
<dbReference type="OrthoDB" id="870676at2"/>
<dbReference type="RefSeq" id="WP_074204328.1">
    <property type="nucleotide sequence ID" value="NZ_FSQW01000001.1"/>
</dbReference>
<proteinExistence type="predicted"/>
<protein>
    <recommendedName>
        <fullName evidence="3">SnoaL-like domain-containing protein</fullName>
    </recommendedName>
</protein>
<dbReference type="SUPFAM" id="SSF54427">
    <property type="entry name" value="NTF2-like"/>
    <property type="match status" value="1"/>
</dbReference>